<keyword evidence="5" id="KW-1185">Reference proteome</keyword>
<organism evidence="4 5">
    <name type="scientific">Allacma fusca</name>
    <dbReference type="NCBI Taxonomy" id="39272"/>
    <lineage>
        <taxon>Eukaryota</taxon>
        <taxon>Metazoa</taxon>
        <taxon>Ecdysozoa</taxon>
        <taxon>Arthropoda</taxon>
        <taxon>Hexapoda</taxon>
        <taxon>Collembola</taxon>
        <taxon>Symphypleona</taxon>
        <taxon>Sminthuridae</taxon>
        <taxon>Allacma</taxon>
    </lineage>
</organism>
<evidence type="ECO:0000259" key="3">
    <source>
        <dbReference type="Pfam" id="PF17919"/>
    </source>
</evidence>
<sequence length="307" mass="34788">MVWDRIVVGVSDRRLSEKHQLESALTIQKAITIARQFEAVKKQQDELQNPQVHRLNTRPKQNNRNSIQQQNSKTPDKHSNATQVNSPSSSKVCYWCGGMTIHKKETCPAKDADSPEVFQRDVHEILEGLPQVPNHTGDTLVWGRNTEDHNAKLRELLHRFFKAKLTLNKEKGKFGVKSVTFLGHRISGGEIKPEEKKVEAILKMSAPTDTTELLRFKGMVKYLAKFLPNLSEVMYPLNSIINSFTWGSNQQKCFKDVKKLIVSSAVLLRFDPNRPTIVSADASSYDLGCVLKQEDANGNWRPVASRK</sequence>
<dbReference type="Pfam" id="PF17919">
    <property type="entry name" value="RT_RNaseH_2"/>
    <property type="match status" value="1"/>
</dbReference>
<accession>A0A8J2PHQ2</accession>
<protein>
    <recommendedName>
        <fullName evidence="3">Reverse transcriptase/retrotransposon-derived protein RNase H-like domain-containing protein</fullName>
    </recommendedName>
</protein>
<dbReference type="OrthoDB" id="8056305at2759"/>
<gene>
    <name evidence="4" type="ORF">AFUS01_LOCUS24843</name>
</gene>
<feature type="region of interest" description="Disordered" evidence="2">
    <location>
        <begin position="42"/>
        <end position="90"/>
    </location>
</feature>
<reference evidence="4" key="1">
    <citation type="submission" date="2021-06" db="EMBL/GenBank/DDBJ databases">
        <authorList>
            <person name="Hodson N. C."/>
            <person name="Mongue J. A."/>
            <person name="Jaron S. K."/>
        </authorList>
    </citation>
    <scope>NUCLEOTIDE SEQUENCE</scope>
</reference>
<feature type="compositionally biased region" description="Polar residues" evidence="2">
    <location>
        <begin position="80"/>
        <end position="90"/>
    </location>
</feature>
<dbReference type="AlphaFoldDB" id="A0A8J2PHQ2"/>
<comment type="caution">
    <text evidence="4">The sequence shown here is derived from an EMBL/GenBank/DDBJ whole genome shotgun (WGS) entry which is preliminary data.</text>
</comment>
<name>A0A8J2PHQ2_9HEXA</name>
<dbReference type="FunFam" id="3.30.70.270:FF:000063">
    <property type="entry name" value="Zinc knuckle domaincontaining protein"/>
    <property type="match status" value="1"/>
</dbReference>
<proteinExistence type="predicted"/>
<evidence type="ECO:0000256" key="2">
    <source>
        <dbReference type="SAM" id="MobiDB-lite"/>
    </source>
</evidence>
<dbReference type="PANTHER" id="PTHR37984">
    <property type="entry name" value="PROTEIN CBG26694"/>
    <property type="match status" value="1"/>
</dbReference>
<evidence type="ECO:0000256" key="1">
    <source>
        <dbReference type="ARBA" id="ARBA00023268"/>
    </source>
</evidence>
<evidence type="ECO:0000313" key="4">
    <source>
        <dbReference type="EMBL" id="CAG7786269.1"/>
    </source>
</evidence>
<feature type="compositionally biased region" description="Low complexity" evidence="2">
    <location>
        <begin position="62"/>
        <end position="72"/>
    </location>
</feature>
<dbReference type="InterPro" id="IPR050951">
    <property type="entry name" value="Retrovirus_Pol_polyprotein"/>
</dbReference>
<dbReference type="InterPro" id="IPR041577">
    <property type="entry name" value="RT_RNaseH_2"/>
</dbReference>
<keyword evidence="1" id="KW-0511">Multifunctional enzyme</keyword>
<feature type="domain" description="Reverse transcriptase/retrotransposon-derived protein RNase H-like" evidence="3">
    <location>
        <begin position="246"/>
        <end position="304"/>
    </location>
</feature>
<dbReference type="GO" id="GO:0003824">
    <property type="term" value="F:catalytic activity"/>
    <property type="evidence" value="ECO:0007669"/>
    <property type="project" value="UniProtKB-KW"/>
</dbReference>
<dbReference type="Proteomes" id="UP000708208">
    <property type="component" value="Unassembled WGS sequence"/>
</dbReference>
<dbReference type="PANTHER" id="PTHR37984:SF5">
    <property type="entry name" value="PROTEIN NYNRIN-LIKE"/>
    <property type="match status" value="1"/>
</dbReference>
<evidence type="ECO:0000313" key="5">
    <source>
        <dbReference type="Proteomes" id="UP000708208"/>
    </source>
</evidence>
<dbReference type="EMBL" id="CAJVCH010313813">
    <property type="protein sequence ID" value="CAG7786269.1"/>
    <property type="molecule type" value="Genomic_DNA"/>
</dbReference>